<keyword evidence="2" id="KW-0812">Transmembrane</keyword>
<dbReference type="RefSeq" id="XP_028484292.1">
    <property type="nucleotide sequence ID" value="XM_028630871.1"/>
</dbReference>
<feature type="transmembrane region" description="Helical" evidence="2">
    <location>
        <begin position="406"/>
        <end position="423"/>
    </location>
</feature>
<organism evidence="3 4">
    <name type="scientific">Byssochlamys spectabilis</name>
    <name type="common">Paecilomyces variotii</name>
    <dbReference type="NCBI Taxonomy" id="264951"/>
    <lineage>
        <taxon>Eukaryota</taxon>
        <taxon>Fungi</taxon>
        <taxon>Dikarya</taxon>
        <taxon>Ascomycota</taxon>
        <taxon>Pezizomycotina</taxon>
        <taxon>Eurotiomycetes</taxon>
        <taxon>Eurotiomycetidae</taxon>
        <taxon>Eurotiales</taxon>
        <taxon>Thermoascaceae</taxon>
        <taxon>Paecilomyces</taxon>
    </lineage>
</organism>
<dbReference type="AlphaFoldDB" id="A0A443HS78"/>
<feature type="region of interest" description="Disordered" evidence="1">
    <location>
        <begin position="189"/>
        <end position="208"/>
    </location>
</feature>
<dbReference type="GeneID" id="39600148"/>
<feature type="region of interest" description="Disordered" evidence="1">
    <location>
        <begin position="265"/>
        <end position="380"/>
    </location>
</feature>
<sequence length="455" mass="50967">MADDSSYLSSSHSQLLPTSSPPSTSKLCSQTYKKASQLFLTRRLQEALTALEPIVNAPPKDEQYINGDNAASSLAPIATASSNLRIKVWNLYITLLSAIVELGPEEGKSTFGQKEWKALVSKVRDGDVWEYIVQTGYRGREGSVDAEVVYNLATLLLNHSPSQTLNQQRLETYLSSYGQPNLDVAAHMEMSQHGSRRRHAHAASGTDTPKDLEARVRILELFTLHVLPRNEEWDYAREFIQFSEVLDEERKEAFFLTLEGLKEEKERGSLRAAELQREREAELERQAREEERRRAEEERRRAEEAAAAARAQQNGHKRTGSEVDYGIESHPNGISKSRGNKSTEKSASNKTTDPSGRATFSPPPESSKNVKKTPKSPPMVRQARALATALHNLLLTLARNVTGNPMALLRMLLFMLGIIMAVSRQDVRERVRRIMNTSWQKVRGTVGAGVKVSYI</sequence>
<keyword evidence="2" id="KW-0472">Membrane</keyword>
<keyword evidence="4" id="KW-1185">Reference proteome</keyword>
<comment type="caution">
    <text evidence="3">The sequence shown here is derived from an EMBL/GenBank/DDBJ whole genome shotgun (WGS) entry which is preliminary data.</text>
</comment>
<evidence type="ECO:0000313" key="4">
    <source>
        <dbReference type="Proteomes" id="UP000283841"/>
    </source>
</evidence>
<dbReference type="VEuPathDB" id="FungiDB:C8Q69DRAFT_470902"/>
<dbReference type="STRING" id="264951.A0A443HS78"/>
<gene>
    <name evidence="3" type="ORF">C8Q69DRAFT_470902</name>
</gene>
<evidence type="ECO:0008006" key="5">
    <source>
        <dbReference type="Google" id="ProtNLM"/>
    </source>
</evidence>
<protein>
    <recommendedName>
        <fullName evidence="5">Peroxin 26</fullName>
    </recommendedName>
</protein>
<dbReference type="EMBL" id="RCNU01000007">
    <property type="protein sequence ID" value="RWQ94647.1"/>
    <property type="molecule type" value="Genomic_DNA"/>
</dbReference>
<dbReference type="Proteomes" id="UP000283841">
    <property type="component" value="Unassembled WGS sequence"/>
</dbReference>
<feature type="compositionally biased region" description="Polar residues" evidence="1">
    <location>
        <begin position="345"/>
        <end position="354"/>
    </location>
</feature>
<evidence type="ECO:0000256" key="2">
    <source>
        <dbReference type="SAM" id="Phobius"/>
    </source>
</evidence>
<feature type="region of interest" description="Disordered" evidence="1">
    <location>
        <begin position="1"/>
        <end position="27"/>
    </location>
</feature>
<reference evidence="3 4" key="1">
    <citation type="journal article" date="2018" name="Front. Microbiol.">
        <title>Genomic and genetic insights into a cosmopolitan fungus, Paecilomyces variotii (Eurotiales).</title>
        <authorList>
            <person name="Urquhart A.S."/>
            <person name="Mondo S.J."/>
            <person name="Makela M.R."/>
            <person name="Hane J.K."/>
            <person name="Wiebenga A."/>
            <person name="He G."/>
            <person name="Mihaltcheva S."/>
            <person name="Pangilinan J."/>
            <person name="Lipzen A."/>
            <person name="Barry K."/>
            <person name="de Vries R.P."/>
            <person name="Grigoriev I.V."/>
            <person name="Idnurm A."/>
        </authorList>
    </citation>
    <scope>NUCLEOTIDE SEQUENCE [LARGE SCALE GENOMIC DNA]</scope>
    <source>
        <strain evidence="3 4">CBS 101075</strain>
    </source>
</reference>
<accession>A0A443HS78</accession>
<keyword evidence="2" id="KW-1133">Transmembrane helix</keyword>
<feature type="compositionally biased region" description="Basic and acidic residues" evidence="1">
    <location>
        <begin position="265"/>
        <end position="304"/>
    </location>
</feature>
<evidence type="ECO:0000313" key="3">
    <source>
        <dbReference type="EMBL" id="RWQ94647.1"/>
    </source>
</evidence>
<name>A0A443HS78_BYSSP</name>
<evidence type="ECO:0000256" key="1">
    <source>
        <dbReference type="SAM" id="MobiDB-lite"/>
    </source>
</evidence>
<dbReference type="OrthoDB" id="3981028at2759"/>
<proteinExistence type="predicted"/>